<feature type="region of interest" description="Disordered" evidence="1">
    <location>
        <begin position="141"/>
        <end position="168"/>
    </location>
</feature>
<accession>A0AAD9H7D9</accession>
<protein>
    <submittedName>
        <fullName evidence="3">Uncharacterized protein</fullName>
    </submittedName>
</protein>
<keyword evidence="2" id="KW-1133">Transmembrane helix</keyword>
<name>A0AAD9H7D9_9PEZI</name>
<dbReference type="EMBL" id="MU842996">
    <property type="protein sequence ID" value="KAK2023543.1"/>
    <property type="molecule type" value="Genomic_DNA"/>
</dbReference>
<proteinExistence type="predicted"/>
<dbReference type="Proteomes" id="UP001232148">
    <property type="component" value="Unassembled WGS sequence"/>
</dbReference>
<reference evidence="3" key="1">
    <citation type="submission" date="2021-06" db="EMBL/GenBank/DDBJ databases">
        <title>Comparative genomics, transcriptomics and evolutionary studies reveal genomic signatures of adaptation to plant cell wall in hemibiotrophic fungi.</title>
        <authorList>
            <consortium name="DOE Joint Genome Institute"/>
            <person name="Baroncelli R."/>
            <person name="Diaz J.F."/>
            <person name="Benocci T."/>
            <person name="Peng M."/>
            <person name="Battaglia E."/>
            <person name="Haridas S."/>
            <person name="Andreopoulos W."/>
            <person name="Labutti K."/>
            <person name="Pangilinan J."/>
            <person name="Floch G.L."/>
            <person name="Makela M.R."/>
            <person name="Henrissat B."/>
            <person name="Grigoriev I.V."/>
            <person name="Crouch J.A."/>
            <person name="De Vries R.P."/>
            <person name="Sukno S.A."/>
            <person name="Thon M.R."/>
        </authorList>
    </citation>
    <scope>NUCLEOTIDE SEQUENCE</scope>
    <source>
        <strain evidence="3">MAFF235873</strain>
    </source>
</reference>
<evidence type="ECO:0000313" key="3">
    <source>
        <dbReference type="EMBL" id="KAK2023543.1"/>
    </source>
</evidence>
<sequence length="189" mass="21052">MSVEEHLDRNRDTTGRILGFPTKYCSLGVRRTATKATPANACPIHPYVQSVQAGELGPRWTWVDRHLRCASDAGSWVRRDVVHLTDISFMYACFFFFFFFFLLLRLLARGGSLHGNCPLDLVNAPRYGGRSLTFYSETHTKAGTGRRTHKTGSKGSGRRDGHGNTGGTWSTCVASWKGESRRSHQLIAG</sequence>
<keyword evidence="4" id="KW-1185">Reference proteome</keyword>
<gene>
    <name evidence="3" type="ORF">LX32DRAFT_136804</name>
</gene>
<evidence type="ECO:0000256" key="1">
    <source>
        <dbReference type="SAM" id="MobiDB-lite"/>
    </source>
</evidence>
<evidence type="ECO:0000256" key="2">
    <source>
        <dbReference type="SAM" id="Phobius"/>
    </source>
</evidence>
<keyword evidence="2" id="KW-0472">Membrane</keyword>
<evidence type="ECO:0000313" key="4">
    <source>
        <dbReference type="Proteomes" id="UP001232148"/>
    </source>
</evidence>
<keyword evidence="2" id="KW-0812">Transmembrane</keyword>
<organism evidence="3 4">
    <name type="scientific">Colletotrichum zoysiae</name>
    <dbReference type="NCBI Taxonomy" id="1216348"/>
    <lineage>
        <taxon>Eukaryota</taxon>
        <taxon>Fungi</taxon>
        <taxon>Dikarya</taxon>
        <taxon>Ascomycota</taxon>
        <taxon>Pezizomycotina</taxon>
        <taxon>Sordariomycetes</taxon>
        <taxon>Hypocreomycetidae</taxon>
        <taxon>Glomerellales</taxon>
        <taxon>Glomerellaceae</taxon>
        <taxon>Colletotrichum</taxon>
        <taxon>Colletotrichum graminicola species complex</taxon>
    </lineage>
</organism>
<dbReference type="AlphaFoldDB" id="A0AAD9H7D9"/>
<feature type="transmembrane region" description="Helical" evidence="2">
    <location>
        <begin position="89"/>
        <end position="108"/>
    </location>
</feature>
<comment type="caution">
    <text evidence="3">The sequence shown here is derived from an EMBL/GenBank/DDBJ whole genome shotgun (WGS) entry which is preliminary data.</text>
</comment>